<proteinExistence type="predicted"/>
<comment type="caution">
    <text evidence="2">The sequence shown here is derived from an EMBL/GenBank/DDBJ whole genome shotgun (WGS) entry which is preliminary data.</text>
</comment>
<feature type="transmembrane region" description="Helical" evidence="1">
    <location>
        <begin position="35"/>
        <end position="58"/>
    </location>
</feature>
<sequence>MDDILDHPLIVCLVLFGAMLAAIGGYQTAWLPNNWCVGLAVLVLGLNFGPIVAAQSILKSNGYEPDYSLPWMRVGMEIGFGFLAGWVFGLFQILTGVTVPLF</sequence>
<reference evidence="2 3" key="1">
    <citation type="journal article" date="2016" name="Nat. Commun.">
        <title>Thousands of microbial genomes shed light on interconnected biogeochemical processes in an aquifer system.</title>
        <authorList>
            <person name="Anantharaman K."/>
            <person name="Brown C.T."/>
            <person name="Hug L.A."/>
            <person name="Sharon I."/>
            <person name="Castelle C.J."/>
            <person name="Probst A.J."/>
            <person name="Thomas B.C."/>
            <person name="Singh A."/>
            <person name="Wilkins M.J."/>
            <person name="Karaoz U."/>
            <person name="Brodie E.L."/>
            <person name="Williams K.H."/>
            <person name="Hubbard S.S."/>
            <person name="Banfield J.F."/>
        </authorList>
    </citation>
    <scope>NUCLEOTIDE SEQUENCE [LARGE SCALE GENOMIC DNA]</scope>
</reference>
<feature type="transmembrane region" description="Helical" evidence="1">
    <location>
        <begin position="6"/>
        <end position="23"/>
    </location>
</feature>
<feature type="transmembrane region" description="Helical" evidence="1">
    <location>
        <begin position="78"/>
        <end position="101"/>
    </location>
</feature>
<organism evidence="2 3">
    <name type="scientific">candidate division WWE3 bacterium RIFOXYC1_FULL_39_7</name>
    <dbReference type="NCBI Taxonomy" id="1802643"/>
    <lineage>
        <taxon>Bacteria</taxon>
        <taxon>Katanobacteria</taxon>
    </lineage>
</organism>
<evidence type="ECO:0000313" key="3">
    <source>
        <dbReference type="Proteomes" id="UP000179113"/>
    </source>
</evidence>
<evidence type="ECO:0000313" key="2">
    <source>
        <dbReference type="EMBL" id="OGC68659.1"/>
    </source>
</evidence>
<name>A0A1F4WH11_UNCKA</name>
<accession>A0A1F4WH11</accession>
<dbReference type="AlphaFoldDB" id="A0A1F4WH11"/>
<evidence type="ECO:0000256" key="1">
    <source>
        <dbReference type="SAM" id="Phobius"/>
    </source>
</evidence>
<keyword evidence="1" id="KW-1133">Transmembrane helix</keyword>
<keyword evidence="1" id="KW-0472">Membrane</keyword>
<dbReference type="Proteomes" id="UP000179113">
    <property type="component" value="Unassembled WGS sequence"/>
</dbReference>
<protein>
    <submittedName>
        <fullName evidence="2">Uncharacterized protein</fullName>
    </submittedName>
</protein>
<keyword evidence="1" id="KW-0812">Transmembrane</keyword>
<gene>
    <name evidence="2" type="ORF">A2415_02310</name>
</gene>
<dbReference type="EMBL" id="MEWA01000034">
    <property type="protein sequence ID" value="OGC68659.1"/>
    <property type="molecule type" value="Genomic_DNA"/>
</dbReference>